<name>A0ACB9EI73_ARCLA</name>
<accession>A0ACB9EI73</accession>
<gene>
    <name evidence="1" type="ORF">L6452_05836</name>
</gene>
<dbReference type="EMBL" id="CM042048">
    <property type="protein sequence ID" value="KAI3758278.1"/>
    <property type="molecule type" value="Genomic_DNA"/>
</dbReference>
<organism evidence="1 2">
    <name type="scientific">Arctium lappa</name>
    <name type="common">Greater burdock</name>
    <name type="synonym">Lappa major</name>
    <dbReference type="NCBI Taxonomy" id="4217"/>
    <lineage>
        <taxon>Eukaryota</taxon>
        <taxon>Viridiplantae</taxon>
        <taxon>Streptophyta</taxon>
        <taxon>Embryophyta</taxon>
        <taxon>Tracheophyta</taxon>
        <taxon>Spermatophyta</taxon>
        <taxon>Magnoliopsida</taxon>
        <taxon>eudicotyledons</taxon>
        <taxon>Gunneridae</taxon>
        <taxon>Pentapetalae</taxon>
        <taxon>asterids</taxon>
        <taxon>campanulids</taxon>
        <taxon>Asterales</taxon>
        <taxon>Asteraceae</taxon>
        <taxon>Carduoideae</taxon>
        <taxon>Cardueae</taxon>
        <taxon>Arctiinae</taxon>
        <taxon>Arctium</taxon>
    </lineage>
</organism>
<reference evidence="1 2" key="2">
    <citation type="journal article" date="2022" name="Mol. Ecol. Resour.">
        <title>The genomes of chicory, endive, great burdock and yacon provide insights into Asteraceae paleo-polyploidization history and plant inulin production.</title>
        <authorList>
            <person name="Fan W."/>
            <person name="Wang S."/>
            <person name="Wang H."/>
            <person name="Wang A."/>
            <person name="Jiang F."/>
            <person name="Liu H."/>
            <person name="Zhao H."/>
            <person name="Xu D."/>
            <person name="Zhang Y."/>
        </authorList>
    </citation>
    <scope>NUCLEOTIDE SEQUENCE [LARGE SCALE GENOMIC DNA]</scope>
    <source>
        <strain evidence="2">cv. Niubang</strain>
    </source>
</reference>
<evidence type="ECO:0000313" key="1">
    <source>
        <dbReference type="EMBL" id="KAI3758278.1"/>
    </source>
</evidence>
<proteinExistence type="predicted"/>
<protein>
    <submittedName>
        <fullName evidence="1">Uncharacterized protein</fullName>
    </submittedName>
</protein>
<comment type="caution">
    <text evidence="1">The sequence shown here is derived from an EMBL/GenBank/DDBJ whole genome shotgun (WGS) entry which is preliminary data.</text>
</comment>
<dbReference type="Proteomes" id="UP001055879">
    <property type="component" value="Linkage Group LG02"/>
</dbReference>
<evidence type="ECO:0000313" key="2">
    <source>
        <dbReference type="Proteomes" id="UP001055879"/>
    </source>
</evidence>
<reference evidence="2" key="1">
    <citation type="journal article" date="2022" name="Mol. Ecol. Resour.">
        <title>The genomes of chicory, endive, great burdock and yacon provide insights into Asteraceae palaeo-polyploidization history and plant inulin production.</title>
        <authorList>
            <person name="Fan W."/>
            <person name="Wang S."/>
            <person name="Wang H."/>
            <person name="Wang A."/>
            <person name="Jiang F."/>
            <person name="Liu H."/>
            <person name="Zhao H."/>
            <person name="Xu D."/>
            <person name="Zhang Y."/>
        </authorList>
    </citation>
    <scope>NUCLEOTIDE SEQUENCE [LARGE SCALE GENOMIC DNA]</scope>
    <source>
        <strain evidence="2">cv. Niubang</strain>
    </source>
</reference>
<keyword evidence="2" id="KW-1185">Reference proteome</keyword>
<sequence>MMDVSPSPITHLKFFEFSSYSFSPPPPAVPNPEEGNIKALSSTPNPTRMAINHRKLLSENQTTDCSNCSTTCPYDCDYAQIYWPPEPPQLPPSSTTSHDSVTTHLSPYLIVIVAVIGSAILFISYYLIMIRYCTRFRQPSTTQLNQESQDFMNEDQIDHPIWYITTIGLQPELINSISVVKFKKGDGLIDGTDCSVCLSVFEDDESLRLLPKCNHAFHIPCIDTWLRSHTNCPLCRAAIFSNNSNSTNDRNRNHGFGLNQITQMESAENDGDLGSNQVQEMEILENGRETENGDGVEDRSKEIQDSKTENETVITLRRSFSMDSATEVVQMESNLSDSNSELQCSNHMRDSRTRRMMMRSFSYGGRSII</sequence>